<accession>D3BTF3</accession>
<dbReference type="InParanoid" id="D3BTF3"/>
<dbReference type="AlphaFoldDB" id="D3BTF3"/>
<keyword evidence="1" id="KW-0732">Signal</keyword>
<dbReference type="Proteomes" id="UP000001396">
    <property type="component" value="Unassembled WGS sequence"/>
</dbReference>
<dbReference type="RefSeq" id="XP_020427504.1">
    <property type="nucleotide sequence ID" value="XM_020582201.1"/>
</dbReference>
<proteinExistence type="predicted"/>
<dbReference type="GeneID" id="31366915"/>
<keyword evidence="3" id="KW-1185">Reference proteome</keyword>
<name>D3BTF3_HETP5</name>
<sequence length="115" mass="12917">MKYQNIILVLAVLVALCGVCSRAIAVKEQDRKVGDTGTYTIIEYYSQDGCDENDYVSNQSWLNKSCQQGVYYFCTPNDDTIFKYTFPTQYCDNGAPIIESIKAGCNGNVSYSCYH</sequence>
<evidence type="ECO:0000313" key="3">
    <source>
        <dbReference type="Proteomes" id="UP000001396"/>
    </source>
</evidence>
<reference evidence="2 3" key="1">
    <citation type="journal article" date="2011" name="Genome Res.">
        <title>Phylogeny-wide analysis of social amoeba genomes highlights ancient origins for complex intercellular communication.</title>
        <authorList>
            <person name="Heidel A.J."/>
            <person name="Lawal H.M."/>
            <person name="Felder M."/>
            <person name="Schilde C."/>
            <person name="Helps N.R."/>
            <person name="Tunggal B."/>
            <person name="Rivero F."/>
            <person name="John U."/>
            <person name="Schleicher M."/>
            <person name="Eichinger L."/>
            <person name="Platzer M."/>
            <person name="Noegel A.A."/>
            <person name="Schaap P."/>
            <person name="Gloeckner G."/>
        </authorList>
    </citation>
    <scope>NUCLEOTIDE SEQUENCE [LARGE SCALE GENOMIC DNA]</scope>
    <source>
        <strain evidence="3">ATCC 26659 / Pp 5 / PN500</strain>
    </source>
</reference>
<gene>
    <name evidence="2" type="ORF">PPL_11447</name>
</gene>
<protein>
    <submittedName>
        <fullName evidence="2">Uncharacterized protein</fullName>
    </submittedName>
</protein>
<evidence type="ECO:0000313" key="2">
    <source>
        <dbReference type="EMBL" id="EFA75370.1"/>
    </source>
</evidence>
<dbReference type="EMBL" id="ADBJ01000056">
    <property type="protein sequence ID" value="EFA75370.1"/>
    <property type="molecule type" value="Genomic_DNA"/>
</dbReference>
<feature type="chain" id="PRO_5003041476" evidence="1">
    <location>
        <begin position="26"/>
        <end position="115"/>
    </location>
</feature>
<evidence type="ECO:0000256" key="1">
    <source>
        <dbReference type="SAM" id="SignalP"/>
    </source>
</evidence>
<feature type="signal peptide" evidence="1">
    <location>
        <begin position="1"/>
        <end position="25"/>
    </location>
</feature>
<comment type="caution">
    <text evidence="2">The sequence shown here is derived from an EMBL/GenBank/DDBJ whole genome shotgun (WGS) entry which is preliminary data.</text>
</comment>
<organism evidence="2 3">
    <name type="scientific">Heterostelium pallidum (strain ATCC 26659 / Pp 5 / PN500)</name>
    <name type="common">Cellular slime mold</name>
    <name type="synonym">Polysphondylium pallidum</name>
    <dbReference type="NCBI Taxonomy" id="670386"/>
    <lineage>
        <taxon>Eukaryota</taxon>
        <taxon>Amoebozoa</taxon>
        <taxon>Evosea</taxon>
        <taxon>Eumycetozoa</taxon>
        <taxon>Dictyostelia</taxon>
        <taxon>Acytosteliales</taxon>
        <taxon>Acytosteliaceae</taxon>
        <taxon>Heterostelium</taxon>
    </lineage>
</organism>